<feature type="region of interest" description="Disordered" evidence="3">
    <location>
        <begin position="227"/>
        <end position="255"/>
    </location>
</feature>
<comment type="similarity">
    <text evidence="2">Belongs to the LAZY family.</text>
</comment>
<protein>
    <submittedName>
        <fullName evidence="5">Uncharacterized protein LOC111484913 isoform X1</fullName>
    </submittedName>
</protein>
<accession>A0A6J1JGI7</accession>
<dbReference type="PANTHER" id="PTHR34045">
    <property type="entry name" value="OS03G0406300 PROTEIN"/>
    <property type="match status" value="1"/>
</dbReference>
<organism evidence="4 5">
    <name type="scientific">Cucurbita maxima</name>
    <name type="common">Pumpkin</name>
    <name type="synonym">Winter squash</name>
    <dbReference type="NCBI Taxonomy" id="3661"/>
    <lineage>
        <taxon>Eukaryota</taxon>
        <taxon>Viridiplantae</taxon>
        <taxon>Streptophyta</taxon>
        <taxon>Embryophyta</taxon>
        <taxon>Tracheophyta</taxon>
        <taxon>Spermatophyta</taxon>
        <taxon>Magnoliopsida</taxon>
        <taxon>eudicotyledons</taxon>
        <taxon>Gunneridae</taxon>
        <taxon>Pentapetalae</taxon>
        <taxon>rosids</taxon>
        <taxon>fabids</taxon>
        <taxon>Cucurbitales</taxon>
        <taxon>Cucurbitaceae</taxon>
        <taxon>Cucurbiteae</taxon>
        <taxon>Cucurbita</taxon>
    </lineage>
</organism>
<dbReference type="PANTHER" id="PTHR34045:SF3">
    <property type="entry name" value="PROTEIN LAZY 4"/>
    <property type="match status" value="1"/>
</dbReference>
<feature type="compositionally biased region" description="Basic and acidic residues" evidence="3">
    <location>
        <begin position="14"/>
        <end position="28"/>
    </location>
</feature>
<keyword evidence="1" id="KW-0341">Growth regulation</keyword>
<dbReference type="GO" id="GO:0009630">
    <property type="term" value="P:gravitropism"/>
    <property type="evidence" value="ECO:0007669"/>
    <property type="project" value="InterPro"/>
</dbReference>
<proteinExistence type="inferred from homology"/>
<name>A0A6J1JGI7_CUCMA</name>
<feature type="region of interest" description="Disordered" evidence="3">
    <location>
        <begin position="1"/>
        <end position="28"/>
    </location>
</feature>
<evidence type="ECO:0000256" key="2">
    <source>
        <dbReference type="ARBA" id="ARBA00024198"/>
    </source>
</evidence>
<dbReference type="GeneID" id="111484913"/>
<dbReference type="Proteomes" id="UP000504608">
    <property type="component" value="Unplaced"/>
</dbReference>
<dbReference type="KEGG" id="cmax:111484913"/>
<reference evidence="5" key="1">
    <citation type="submission" date="2025-08" db="UniProtKB">
        <authorList>
            <consortium name="RefSeq"/>
        </authorList>
    </citation>
    <scope>IDENTIFICATION</scope>
    <source>
        <tissue evidence="5">Young leaves</tissue>
    </source>
</reference>
<sequence>MRILSWMQGKKANGRKESKRTSNSTKDEMVHRTLPEEFSSWPHVLLAIGTFGDENLNQARPKSSQENPSSSLQHVQDLTPEELNILHKEFNLLLDEHLKQSGPSLEFEVSQHCPSNMLLTRSFESETTKNEPFYDELIKKSDSFQHVILSKSKDAGTGAHDTTVIGKRTLSFLLKKIFVCGGGIAPATVAPPPRIITLESKMEKMLRTILQKKIYPQNSNVRISSMKKYLRRKNKQKDENKNEKENEKNDKTCNGNKWVQTDSECQYEQYNQYQLSSSIRYTKF</sequence>
<evidence type="ECO:0000313" key="4">
    <source>
        <dbReference type="Proteomes" id="UP000504608"/>
    </source>
</evidence>
<gene>
    <name evidence="5" type="primary">LOC111484913</name>
</gene>
<evidence type="ECO:0000313" key="5">
    <source>
        <dbReference type="RefSeq" id="XP_022987325.1"/>
    </source>
</evidence>
<dbReference type="OrthoDB" id="1729737at2759"/>
<dbReference type="GO" id="GO:0040008">
    <property type="term" value="P:regulation of growth"/>
    <property type="evidence" value="ECO:0007669"/>
    <property type="project" value="InterPro"/>
</dbReference>
<dbReference type="AlphaFoldDB" id="A0A6J1JGI7"/>
<keyword evidence="4" id="KW-1185">Reference proteome</keyword>
<evidence type="ECO:0000256" key="1">
    <source>
        <dbReference type="ARBA" id="ARBA00022604"/>
    </source>
</evidence>
<dbReference type="InterPro" id="IPR044683">
    <property type="entry name" value="LAZY"/>
</dbReference>
<dbReference type="RefSeq" id="XP_022987325.1">
    <property type="nucleotide sequence ID" value="XM_023131557.1"/>
</dbReference>
<feature type="region of interest" description="Disordered" evidence="3">
    <location>
        <begin position="55"/>
        <end position="74"/>
    </location>
</feature>
<evidence type="ECO:0000256" key="3">
    <source>
        <dbReference type="SAM" id="MobiDB-lite"/>
    </source>
</evidence>
<feature type="compositionally biased region" description="Basic and acidic residues" evidence="3">
    <location>
        <begin position="236"/>
        <end position="251"/>
    </location>
</feature>